<dbReference type="SUPFAM" id="SSF51735">
    <property type="entry name" value="NAD(P)-binding Rossmann-fold domains"/>
    <property type="match status" value="1"/>
</dbReference>
<evidence type="ECO:0000313" key="3">
    <source>
        <dbReference type="EMBL" id="PTL58454.1"/>
    </source>
</evidence>
<evidence type="ECO:0000259" key="2">
    <source>
        <dbReference type="SMART" id="SM00822"/>
    </source>
</evidence>
<organism evidence="3 4">
    <name type="scientific">Paraconexibacter algicola</name>
    <dbReference type="NCBI Taxonomy" id="2133960"/>
    <lineage>
        <taxon>Bacteria</taxon>
        <taxon>Bacillati</taxon>
        <taxon>Actinomycetota</taxon>
        <taxon>Thermoleophilia</taxon>
        <taxon>Solirubrobacterales</taxon>
        <taxon>Paraconexibacteraceae</taxon>
        <taxon>Paraconexibacter</taxon>
    </lineage>
</organism>
<name>A0A2T4UGS8_9ACTN</name>
<feature type="region of interest" description="Disordered" evidence="1">
    <location>
        <begin position="1"/>
        <end position="40"/>
    </location>
</feature>
<protein>
    <recommendedName>
        <fullName evidence="2">Ketoreductase domain-containing protein</fullName>
    </recommendedName>
</protein>
<dbReference type="SMART" id="SM00822">
    <property type="entry name" value="PKS_KR"/>
    <property type="match status" value="1"/>
</dbReference>
<dbReference type="PANTHER" id="PTHR43000">
    <property type="entry name" value="DTDP-D-GLUCOSE 4,6-DEHYDRATASE-RELATED"/>
    <property type="match status" value="1"/>
</dbReference>
<evidence type="ECO:0000313" key="4">
    <source>
        <dbReference type="Proteomes" id="UP000240739"/>
    </source>
</evidence>
<keyword evidence="4" id="KW-1185">Reference proteome</keyword>
<accession>A0A2T4UGS8</accession>
<sequence>MGTTDMRVTPVCSGVGHRPSHPHPRAQAIPGTDPPSGGRRSARIAAMSDSASCFVTGGTGFLGRFVIAELLRRGATVHALVRPQSAGRLQAIADDLQAGERLIAVPGDIARDGLTLEPFDAPIDHLVHLAAIYDMDASAEAMAEANVEGTRRVLAFAAAHDAGRFHMISSVASAGTYAGSYPEADCRLGQSFTHPYHQSKYDSEVLVRETAAMPFRIYRPGAVVGTTTTGETDKLDGVYALFPLAAALRGVPSLAVVPVPKMGRLPTVPVDRCAEAIAHIALTDDPAHGDTFGLTASEDERVHDILAALCAHVRGPRIVAALPESTGSVAFLAGQLAGRLPVVGGVRDRTLTAIGVSPGLIDAAPFRCHFETSRTRAALAGSGIDLPPIADYLPALWDGWKRMRRAG</sequence>
<comment type="caution">
    <text evidence="3">The sequence shown here is derived from an EMBL/GenBank/DDBJ whole genome shotgun (WGS) entry which is preliminary data.</text>
</comment>
<dbReference type="Gene3D" id="3.40.50.720">
    <property type="entry name" value="NAD(P)-binding Rossmann-like Domain"/>
    <property type="match status" value="1"/>
</dbReference>
<feature type="domain" description="Ketoreductase" evidence="2">
    <location>
        <begin position="51"/>
        <end position="198"/>
    </location>
</feature>
<dbReference type="Pfam" id="PF07993">
    <property type="entry name" value="NAD_binding_4"/>
    <property type="match status" value="1"/>
</dbReference>
<dbReference type="Proteomes" id="UP000240739">
    <property type="component" value="Unassembled WGS sequence"/>
</dbReference>
<dbReference type="InterPro" id="IPR013120">
    <property type="entry name" value="FAR_NAD-bd"/>
</dbReference>
<dbReference type="InterPro" id="IPR057326">
    <property type="entry name" value="KR_dom"/>
</dbReference>
<dbReference type="AlphaFoldDB" id="A0A2T4UGS8"/>
<reference evidence="3 4" key="1">
    <citation type="submission" date="2018-03" db="EMBL/GenBank/DDBJ databases">
        <title>Aquarubrobacter algicola gen. nov., sp. nov., a novel actinobacterium isolated from shallow eutrophic lake during the end of cyanobacterial harmful algal blooms.</title>
        <authorList>
            <person name="Chun S.J."/>
        </authorList>
    </citation>
    <scope>NUCLEOTIDE SEQUENCE [LARGE SCALE GENOMIC DNA]</scope>
    <source>
        <strain evidence="3 4">Seoho-28</strain>
    </source>
</reference>
<dbReference type="EMBL" id="PYYB01000001">
    <property type="protein sequence ID" value="PTL58454.1"/>
    <property type="molecule type" value="Genomic_DNA"/>
</dbReference>
<dbReference type="InterPro" id="IPR036291">
    <property type="entry name" value="NAD(P)-bd_dom_sf"/>
</dbReference>
<evidence type="ECO:0000256" key="1">
    <source>
        <dbReference type="SAM" id="MobiDB-lite"/>
    </source>
</evidence>
<proteinExistence type="predicted"/>
<gene>
    <name evidence="3" type="ORF">C7Y72_01695</name>
</gene>